<dbReference type="InterPro" id="IPR026881">
    <property type="entry name" value="WYL_dom"/>
</dbReference>
<dbReference type="InterPro" id="IPR036388">
    <property type="entry name" value="WH-like_DNA-bd_sf"/>
</dbReference>
<dbReference type="Proteomes" id="UP001238088">
    <property type="component" value="Unassembled WGS sequence"/>
</dbReference>
<dbReference type="RefSeq" id="WP_307475695.1">
    <property type="nucleotide sequence ID" value="NZ_JAUSUB010000011.1"/>
</dbReference>
<keyword evidence="3" id="KW-0238">DNA-binding</keyword>
<dbReference type="GO" id="GO:0003677">
    <property type="term" value="F:DNA binding"/>
    <property type="evidence" value="ECO:0007669"/>
    <property type="project" value="UniProtKB-KW"/>
</dbReference>
<dbReference type="PANTHER" id="PTHR34580:SF3">
    <property type="entry name" value="PROTEIN PAFB"/>
    <property type="match status" value="1"/>
</dbReference>
<dbReference type="SUPFAM" id="SSF46785">
    <property type="entry name" value="Winged helix' DNA-binding domain"/>
    <property type="match status" value="1"/>
</dbReference>
<protein>
    <submittedName>
        <fullName evidence="3">DNA-binding transcriptional regulator YafY</fullName>
    </submittedName>
</protein>
<dbReference type="InterPro" id="IPR036390">
    <property type="entry name" value="WH_DNA-bd_sf"/>
</dbReference>
<comment type="caution">
    <text evidence="3">The sequence shown here is derived from an EMBL/GenBank/DDBJ whole genome shotgun (WGS) entry which is preliminary data.</text>
</comment>
<gene>
    <name evidence="3" type="ORF">J2S17_002788</name>
</gene>
<feature type="domain" description="Helix-turn-helix type 11" evidence="1">
    <location>
        <begin position="9"/>
        <end position="60"/>
    </location>
</feature>
<evidence type="ECO:0000259" key="1">
    <source>
        <dbReference type="Pfam" id="PF08279"/>
    </source>
</evidence>
<dbReference type="InterPro" id="IPR051534">
    <property type="entry name" value="CBASS_pafABC_assoc_protein"/>
</dbReference>
<evidence type="ECO:0000313" key="4">
    <source>
        <dbReference type="Proteomes" id="UP001238088"/>
    </source>
</evidence>
<proteinExistence type="predicted"/>
<dbReference type="InterPro" id="IPR013196">
    <property type="entry name" value="HTH_11"/>
</dbReference>
<keyword evidence="4" id="KW-1185">Reference proteome</keyword>
<reference evidence="3 4" key="1">
    <citation type="submission" date="2023-07" db="EMBL/GenBank/DDBJ databases">
        <title>Genomic Encyclopedia of Type Strains, Phase IV (KMG-IV): sequencing the most valuable type-strain genomes for metagenomic binning, comparative biology and taxonomic classification.</title>
        <authorList>
            <person name="Goeker M."/>
        </authorList>
    </citation>
    <scope>NUCLEOTIDE SEQUENCE [LARGE SCALE GENOMIC DNA]</scope>
    <source>
        <strain evidence="3 4">DSM 23494</strain>
    </source>
</reference>
<sequence length="333" mass="38254">MSKADHMLSIIWLLKTRKKLTAKELAERLEINIRSVYRYIDSLCASGVPIVSEAGHNGGYSMLEQFKESPLVFHLDEQKALIHAAAFAREAGYPFGASLNSAIAKLKNYTTVDQLQEINQHASAFEVITPTTNHGLECFLQQIEMAAAGRTSLLIEYQKNGQEETTLRKVDPYGLIHWKSKWYITAFCHLRNEVRSFRVDRVHKLEVTDALFEKPAHFSPRDFFLDNIYPDLSVKEELVSIHIEGEKRLIDELCEHWFINYALLEKSEQNASLMLSEKSMLTYLPHILLHFGKGLNIIEPPILKEKMIQITSDLLHHYQKITSLTETVSEREV</sequence>
<evidence type="ECO:0000259" key="2">
    <source>
        <dbReference type="Pfam" id="PF13280"/>
    </source>
</evidence>
<dbReference type="Pfam" id="PF13280">
    <property type="entry name" value="WYL"/>
    <property type="match status" value="1"/>
</dbReference>
<dbReference type="Gene3D" id="1.10.10.10">
    <property type="entry name" value="Winged helix-like DNA-binding domain superfamily/Winged helix DNA-binding domain"/>
    <property type="match status" value="1"/>
</dbReference>
<organism evidence="3 4">
    <name type="scientific">Cytobacillus purgationiresistens</name>
    <dbReference type="NCBI Taxonomy" id="863449"/>
    <lineage>
        <taxon>Bacteria</taxon>
        <taxon>Bacillati</taxon>
        <taxon>Bacillota</taxon>
        <taxon>Bacilli</taxon>
        <taxon>Bacillales</taxon>
        <taxon>Bacillaceae</taxon>
        <taxon>Cytobacillus</taxon>
    </lineage>
</organism>
<dbReference type="EMBL" id="JAUSUB010000011">
    <property type="protein sequence ID" value="MDQ0270902.1"/>
    <property type="molecule type" value="Genomic_DNA"/>
</dbReference>
<dbReference type="Pfam" id="PF08279">
    <property type="entry name" value="HTH_11"/>
    <property type="match status" value="1"/>
</dbReference>
<dbReference type="PROSITE" id="PS52050">
    <property type="entry name" value="WYL"/>
    <property type="match status" value="1"/>
</dbReference>
<dbReference type="PANTHER" id="PTHR34580">
    <property type="match status" value="1"/>
</dbReference>
<feature type="domain" description="WYL" evidence="2">
    <location>
        <begin position="140"/>
        <end position="207"/>
    </location>
</feature>
<name>A0ABU0AI51_9BACI</name>
<evidence type="ECO:0000313" key="3">
    <source>
        <dbReference type="EMBL" id="MDQ0270902.1"/>
    </source>
</evidence>
<accession>A0ABU0AI51</accession>